<dbReference type="GO" id="GO:0046872">
    <property type="term" value="F:metal ion binding"/>
    <property type="evidence" value="ECO:0007669"/>
    <property type="project" value="UniProtKB-KW"/>
</dbReference>
<reference evidence="5" key="2">
    <citation type="submission" date="2023-02" db="EMBL/GenBank/DDBJ databases">
        <authorList>
            <person name="Swenson N.G."/>
            <person name="Wegrzyn J.L."/>
            <person name="Mcevoy S.L."/>
        </authorList>
    </citation>
    <scope>NUCLEOTIDE SEQUENCE</scope>
    <source>
        <strain evidence="5">91603</strain>
        <tissue evidence="5">Leaf</tissue>
    </source>
</reference>
<dbReference type="Proteomes" id="UP001064489">
    <property type="component" value="Chromosome 4"/>
</dbReference>
<keyword evidence="2" id="KW-0808">Transferase</keyword>
<dbReference type="InterPro" id="IPR042086">
    <property type="entry name" value="MeTrfase_capping"/>
</dbReference>
<evidence type="ECO:0000256" key="1">
    <source>
        <dbReference type="ARBA" id="ARBA00022603"/>
    </source>
</evidence>
<proteinExistence type="predicted"/>
<organism evidence="5 6">
    <name type="scientific">Acer negundo</name>
    <name type="common">Box elder</name>
    <dbReference type="NCBI Taxonomy" id="4023"/>
    <lineage>
        <taxon>Eukaryota</taxon>
        <taxon>Viridiplantae</taxon>
        <taxon>Streptophyta</taxon>
        <taxon>Embryophyta</taxon>
        <taxon>Tracheophyta</taxon>
        <taxon>Spermatophyta</taxon>
        <taxon>Magnoliopsida</taxon>
        <taxon>eudicotyledons</taxon>
        <taxon>Gunneridae</taxon>
        <taxon>Pentapetalae</taxon>
        <taxon>rosids</taxon>
        <taxon>malvids</taxon>
        <taxon>Sapindales</taxon>
        <taxon>Sapindaceae</taxon>
        <taxon>Hippocastanoideae</taxon>
        <taxon>Acereae</taxon>
        <taxon>Acer</taxon>
    </lineage>
</organism>
<evidence type="ECO:0000313" key="6">
    <source>
        <dbReference type="Proteomes" id="UP001064489"/>
    </source>
</evidence>
<keyword evidence="1" id="KW-0489">Methyltransferase</keyword>
<name>A0AAD5J543_ACENE</name>
<dbReference type="PANTHER" id="PTHR31009">
    <property type="entry name" value="S-ADENOSYL-L-METHIONINE:CARBOXYL METHYLTRANSFERASE FAMILY PROTEIN"/>
    <property type="match status" value="1"/>
</dbReference>
<keyword evidence="3" id="KW-0479">Metal-binding</keyword>
<comment type="caution">
    <text evidence="5">The sequence shown here is derived from an EMBL/GenBank/DDBJ whole genome shotgun (WGS) entry which is preliminary data.</text>
</comment>
<dbReference type="GO" id="GO:0032259">
    <property type="term" value="P:methylation"/>
    <property type="evidence" value="ECO:0007669"/>
    <property type="project" value="UniProtKB-KW"/>
</dbReference>
<dbReference type="InterPro" id="IPR005299">
    <property type="entry name" value="MeTrfase_7"/>
</dbReference>
<accession>A0AAD5J543</accession>
<keyword evidence="6" id="KW-1185">Reference proteome</keyword>
<evidence type="ECO:0000256" key="3">
    <source>
        <dbReference type="ARBA" id="ARBA00022723"/>
    </source>
</evidence>
<dbReference type="Gene3D" id="1.10.1200.270">
    <property type="entry name" value="Methyltransferase, alpha-helical capping domain"/>
    <property type="match status" value="1"/>
</dbReference>
<dbReference type="AlphaFoldDB" id="A0AAD5J543"/>
<reference evidence="5" key="1">
    <citation type="journal article" date="2022" name="Plant J.">
        <title>Strategies of tolerance reflected in two North American maple genomes.</title>
        <authorList>
            <person name="McEvoy S.L."/>
            <person name="Sezen U.U."/>
            <person name="Trouern-Trend A."/>
            <person name="McMahon S.M."/>
            <person name="Schaberg P.G."/>
            <person name="Yang J."/>
            <person name="Wegrzyn J.L."/>
            <person name="Swenson N.G."/>
        </authorList>
    </citation>
    <scope>NUCLEOTIDE SEQUENCE</scope>
    <source>
        <strain evidence="5">91603</strain>
    </source>
</reference>
<protein>
    <submittedName>
        <fullName evidence="5">Uncharacterized protein</fullName>
    </submittedName>
</protein>
<dbReference type="Pfam" id="PF03492">
    <property type="entry name" value="Methyltransf_7"/>
    <property type="match status" value="1"/>
</dbReference>
<sequence>MHDHNCIDASRVLVRHGFLQRFCRLRVRFELMLKKCEEKRKARMEVEKDQYKSATSIQVPHMKGGEGDKSYAKNSSWQVFLNDLPGNDFNTLFKSLPSFYERLKKEKGDEFGQRTFIAAVPGSFYGRLFPNNSLHLIFSSYSLNWLSQAPKGLISDTGVSLNKENIFITETSHPSVRKAYLDQFESDFTTFLRSRRSELEAGGRMVLVFVVDDTIFHPCYFAPLGTAIKDMVSEGLIEESKLESFNMPIYKPRDEEIRLVIEREGSFDIHQHQITFKVDWVLSLESEDKALDLEKYGKGKQVASRVISAIEPLLVTHFGHAVMDDMFQRYSVKLTEYLETKEGFIETLVICLIKK</sequence>
<dbReference type="SUPFAM" id="SSF53335">
    <property type="entry name" value="S-adenosyl-L-methionine-dependent methyltransferases"/>
    <property type="match status" value="1"/>
</dbReference>
<keyword evidence="4" id="KW-0460">Magnesium</keyword>
<dbReference type="EMBL" id="JAJSOW010000101">
    <property type="protein sequence ID" value="KAI9181825.1"/>
    <property type="molecule type" value="Genomic_DNA"/>
</dbReference>
<evidence type="ECO:0000256" key="2">
    <source>
        <dbReference type="ARBA" id="ARBA00022679"/>
    </source>
</evidence>
<dbReference type="Gene3D" id="3.40.50.150">
    <property type="entry name" value="Vaccinia Virus protein VP39"/>
    <property type="match status" value="1"/>
</dbReference>
<dbReference type="InterPro" id="IPR029063">
    <property type="entry name" value="SAM-dependent_MTases_sf"/>
</dbReference>
<gene>
    <name evidence="5" type="ORF">LWI28_019027</name>
</gene>
<dbReference type="GO" id="GO:0008168">
    <property type="term" value="F:methyltransferase activity"/>
    <property type="evidence" value="ECO:0007669"/>
    <property type="project" value="UniProtKB-KW"/>
</dbReference>
<evidence type="ECO:0000313" key="5">
    <source>
        <dbReference type="EMBL" id="KAI9181825.1"/>
    </source>
</evidence>
<evidence type="ECO:0000256" key="4">
    <source>
        <dbReference type="ARBA" id="ARBA00022842"/>
    </source>
</evidence>